<dbReference type="Proteomes" id="UP000244755">
    <property type="component" value="Chromosome 2"/>
</dbReference>
<dbReference type="AlphaFoldDB" id="A0A2R4WUJ2"/>
<evidence type="ECO:0000313" key="2">
    <source>
        <dbReference type="EMBL" id="AWB25219.1"/>
    </source>
</evidence>
<protein>
    <submittedName>
        <fullName evidence="2">Transcriptional regulator</fullName>
    </submittedName>
</protein>
<name>A0A2R4WUJ2_9HYPH</name>
<comment type="similarity">
    <text evidence="1">Belongs to the FrmR/RcnR family.</text>
</comment>
<organism evidence="2 3">
    <name type="scientific">Methylobacterium currus</name>
    <dbReference type="NCBI Taxonomy" id="2051553"/>
    <lineage>
        <taxon>Bacteria</taxon>
        <taxon>Pseudomonadati</taxon>
        <taxon>Pseudomonadota</taxon>
        <taxon>Alphaproteobacteria</taxon>
        <taxon>Hyphomicrobiales</taxon>
        <taxon>Methylobacteriaceae</taxon>
        <taxon>Methylobacterium</taxon>
    </lineage>
</organism>
<dbReference type="Pfam" id="PF02583">
    <property type="entry name" value="Trns_repr_metal"/>
    <property type="match status" value="1"/>
</dbReference>
<dbReference type="InterPro" id="IPR038390">
    <property type="entry name" value="Metal_Tscrpt_repr_sf"/>
</dbReference>
<dbReference type="Gene3D" id="1.20.58.1000">
    <property type="entry name" value="Metal-sensitive repressor, helix protomer"/>
    <property type="match status" value="1"/>
</dbReference>
<dbReference type="OrthoDB" id="9811244at2"/>
<dbReference type="CDD" id="cd10148">
    <property type="entry name" value="CsoR-like_DUF156"/>
    <property type="match status" value="1"/>
</dbReference>
<accession>A0A2R4WUJ2</accession>
<gene>
    <name evidence="2" type="ORF">DA075_30245</name>
</gene>
<dbReference type="GO" id="GO:0046872">
    <property type="term" value="F:metal ion binding"/>
    <property type="evidence" value="ECO:0007669"/>
    <property type="project" value="InterPro"/>
</dbReference>
<dbReference type="GO" id="GO:0045892">
    <property type="term" value="P:negative regulation of DNA-templated transcription"/>
    <property type="evidence" value="ECO:0007669"/>
    <property type="project" value="UniProtKB-ARBA"/>
</dbReference>
<dbReference type="PANTHER" id="PTHR33677">
    <property type="entry name" value="TRANSCRIPTIONAL REPRESSOR FRMR-RELATED"/>
    <property type="match status" value="1"/>
</dbReference>
<reference evidence="2 3" key="1">
    <citation type="submission" date="2018-04" db="EMBL/GenBank/DDBJ databases">
        <title>Methylobacterium sp. PR1016A genome.</title>
        <authorList>
            <person name="Park W."/>
        </authorList>
    </citation>
    <scope>NUCLEOTIDE SEQUENCE [LARGE SCALE GENOMIC DNA]</scope>
    <source>
        <strain evidence="2 3">PR1016A</strain>
    </source>
</reference>
<proteinExistence type="inferred from homology"/>
<dbReference type="EMBL" id="CP028844">
    <property type="protein sequence ID" value="AWB25219.1"/>
    <property type="molecule type" value="Genomic_DNA"/>
</dbReference>
<sequence>MVPRPRSLTARPWTESFEPVTIKNASPVSIGEDHRHQIPRLRRIEGQIRGLQKMIETENNCIDVVYQIDAAIGALRRVQSDIIRVHLEALTQRITAQEITETERLACVDEIATLMIRVV</sequence>
<dbReference type="GO" id="GO:0003677">
    <property type="term" value="F:DNA binding"/>
    <property type="evidence" value="ECO:0007669"/>
    <property type="project" value="InterPro"/>
</dbReference>
<dbReference type="KEGG" id="mee:DA075_30245"/>
<evidence type="ECO:0000313" key="3">
    <source>
        <dbReference type="Proteomes" id="UP000244755"/>
    </source>
</evidence>
<dbReference type="InterPro" id="IPR003735">
    <property type="entry name" value="Metal_Tscrpt_repr"/>
</dbReference>
<keyword evidence="3" id="KW-1185">Reference proteome</keyword>
<evidence type="ECO:0000256" key="1">
    <source>
        <dbReference type="ARBA" id="ARBA00005260"/>
    </source>
</evidence>